<evidence type="ECO:0000256" key="1">
    <source>
        <dbReference type="ARBA" id="ARBA00023125"/>
    </source>
</evidence>
<sequence length="252" mass="27334">MCGGGLRHWVLLASLRRDCVGLCPAPTVPDTVGLVSPVAEGSTARSSETLPAATDGRSTRWDDHRAARRVELVHAARRAVHKVGPEISMDEIAARAKTSKSIVYRYFVDKPGLQLAVGEAVVAQMRDALREAARTATTPREALRSMVSVYLEMIEHSPNVYYFVTRTAPGLPFLDSMTEIVSVPFAQEMQADATDAAAWGSGAVGFVRGSGEWWLEHRDTPGAPSREELTDRVTAWLWGGPVGVLAKDRPSP</sequence>
<organism evidence="5 6">
    <name type="scientific">Sanguibacter suaedae</name>
    <dbReference type="NCBI Taxonomy" id="2795737"/>
    <lineage>
        <taxon>Bacteria</taxon>
        <taxon>Bacillati</taxon>
        <taxon>Actinomycetota</taxon>
        <taxon>Actinomycetes</taxon>
        <taxon>Micrococcales</taxon>
        <taxon>Sanguibacteraceae</taxon>
        <taxon>Sanguibacter</taxon>
    </lineage>
</organism>
<dbReference type="InterPro" id="IPR050109">
    <property type="entry name" value="HTH-type_TetR-like_transc_reg"/>
</dbReference>
<dbReference type="SUPFAM" id="SSF46689">
    <property type="entry name" value="Homeodomain-like"/>
    <property type="match status" value="1"/>
</dbReference>
<dbReference type="InterPro" id="IPR001647">
    <property type="entry name" value="HTH_TetR"/>
</dbReference>
<dbReference type="PANTHER" id="PTHR30055">
    <property type="entry name" value="HTH-TYPE TRANSCRIPTIONAL REGULATOR RUTR"/>
    <property type="match status" value="1"/>
</dbReference>
<protein>
    <submittedName>
        <fullName evidence="5">TetR family transcriptional regulator</fullName>
    </submittedName>
</protein>
<evidence type="ECO:0000313" key="6">
    <source>
        <dbReference type="Proteomes" id="UP000602087"/>
    </source>
</evidence>
<keyword evidence="1 2" id="KW-0238">DNA-binding</keyword>
<reference evidence="5" key="1">
    <citation type="submission" date="2020-12" db="EMBL/GenBank/DDBJ databases">
        <title>Sanguibacter suaedae sp. nov., isolated from Suaeda aralocaspica.</title>
        <authorList>
            <person name="Ma Q."/>
        </authorList>
    </citation>
    <scope>NUCLEOTIDE SEQUENCE</scope>
    <source>
        <strain evidence="5">YZGR15</strain>
    </source>
</reference>
<accession>A0A934IDH1</accession>
<dbReference type="SUPFAM" id="SSF48498">
    <property type="entry name" value="Tetracyclin repressor-like, C-terminal domain"/>
    <property type="match status" value="1"/>
</dbReference>
<dbReference type="GO" id="GO:0003700">
    <property type="term" value="F:DNA-binding transcription factor activity"/>
    <property type="evidence" value="ECO:0007669"/>
    <property type="project" value="TreeGrafter"/>
</dbReference>
<dbReference type="PROSITE" id="PS50977">
    <property type="entry name" value="HTH_TETR_2"/>
    <property type="match status" value="1"/>
</dbReference>
<evidence type="ECO:0000313" key="5">
    <source>
        <dbReference type="EMBL" id="MBI9115740.1"/>
    </source>
</evidence>
<dbReference type="AlphaFoldDB" id="A0A934IDH1"/>
<feature type="DNA-binding region" description="H-T-H motif" evidence="2">
    <location>
        <begin position="88"/>
        <end position="107"/>
    </location>
</feature>
<dbReference type="GO" id="GO:0000976">
    <property type="term" value="F:transcription cis-regulatory region binding"/>
    <property type="evidence" value="ECO:0007669"/>
    <property type="project" value="TreeGrafter"/>
</dbReference>
<feature type="region of interest" description="Disordered" evidence="3">
    <location>
        <begin position="39"/>
        <end position="60"/>
    </location>
</feature>
<evidence type="ECO:0000256" key="2">
    <source>
        <dbReference type="PROSITE-ProRule" id="PRU00335"/>
    </source>
</evidence>
<keyword evidence="6" id="KW-1185">Reference proteome</keyword>
<evidence type="ECO:0000256" key="3">
    <source>
        <dbReference type="SAM" id="MobiDB-lite"/>
    </source>
</evidence>
<gene>
    <name evidence="5" type="ORF">JAV76_12010</name>
</gene>
<dbReference type="Pfam" id="PF00440">
    <property type="entry name" value="TetR_N"/>
    <property type="match status" value="1"/>
</dbReference>
<dbReference type="Proteomes" id="UP000602087">
    <property type="component" value="Unassembled WGS sequence"/>
</dbReference>
<dbReference type="PANTHER" id="PTHR30055:SF160">
    <property type="entry name" value="TRANSCRIPTIONAL REGULATORY PROTEIN (PROBABLY ASNC-FAMILY)-RELATED"/>
    <property type="match status" value="1"/>
</dbReference>
<dbReference type="InterPro" id="IPR036271">
    <property type="entry name" value="Tet_transcr_reg_TetR-rel_C_sf"/>
</dbReference>
<dbReference type="Pfam" id="PF19344">
    <property type="entry name" value="TetR_C_32"/>
    <property type="match status" value="1"/>
</dbReference>
<evidence type="ECO:0000259" key="4">
    <source>
        <dbReference type="PROSITE" id="PS50977"/>
    </source>
</evidence>
<proteinExistence type="predicted"/>
<feature type="domain" description="HTH tetR-type" evidence="4">
    <location>
        <begin position="66"/>
        <end position="125"/>
    </location>
</feature>
<dbReference type="InterPro" id="IPR045823">
    <property type="entry name" value="TetR_C_32"/>
</dbReference>
<dbReference type="Gene3D" id="1.10.357.10">
    <property type="entry name" value="Tetracycline Repressor, domain 2"/>
    <property type="match status" value="1"/>
</dbReference>
<dbReference type="InterPro" id="IPR009057">
    <property type="entry name" value="Homeodomain-like_sf"/>
</dbReference>
<dbReference type="EMBL" id="JAEINH010000010">
    <property type="protein sequence ID" value="MBI9115740.1"/>
    <property type="molecule type" value="Genomic_DNA"/>
</dbReference>
<name>A0A934IDH1_9MICO</name>
<comment type="caution">
    <text evidence="5">The sequence shown here is derived from an EMBL/GenBank/DDBJ whole genome shotgun (WGS) entry which is preliminary data.</text>
</comment>